<dbReference type="InterPro" id="IPR036597">
    <property type="entry name" value="Fido-like_dom_sf"/>
</dbReference>
<evidence type="ECO:0000313" key="5">
    <source>
        <dbReference type="EMBL" id="RJT91452.1"/>
    </source>
</evidence>
<dbReference type="Gene3D" id="1.10.3290.10">
    <property type="entry name" value="Fido-like domain"/>
    <property type="match status" value="1"/>
</dbReference>
<dbReference type="OrthoDB" id="9813719at2"/>
<feature type="region of interest" description="Disordered" evidence="3">
    <location>
        <begin position="81"/>
        <end position="109"/>
    </location>
</feature>
<dbReference type="InterPro" id="IPR003812">
    <property type="entry name" value="Fido"/>
</dbReference>
<feature type="binding site" evidence="2">
    <location>
        <begin position="41"/>
        <end position="48"/>
    </location>
    <ligand>
        <name>ATP</name>
        <dbReference type="ChEBI" id="CHEBI:30616"/>
    </ligand>
</feature>
<dbReference type="GO" id="GO:0005524">
    <property type="term" value="F:ATP binding"/>
    <property type="evidence" value="ECO:0007669"/>
    <property type="project" value="UniProtKB-KW"/>
</dbReference>
<dbReference type="PANTHER" id="PTHR13504">
    <property type="entry name" value="FIDO DOMAIN-CONTAINING PROTEIN DDB_G0283145"/>
    <property type="match status" value="1"/>
</dbReference>
<name>A0A3A5MQ32_9MICO</name>
<evidence type="ECO:0000256" key="3">
    <source>
        <dbReference type="SAM" id="MobiDB-lite"/>
    </source>
</evidence>
<evidence type="ECO:0000256" key="2">
    <source>
        <dbReference type="PIRSR" id="PIRSR640198-2"/>
    </source>
</evidence>
<comment type="caution">
    <text evidence="5">The sequence shown here is derived from an EMBL/GenBank/DDBJ whole genome shotgun (WGS) entry which is preliminary data.</text>
</comment>
<keyword evidence="2" id="KW-0547">Nucleotide-binding</keyword>
<organism evidence="5 6">
    <name type="scientific">Cryobacterium melibiosiphilum</name>
    <dbReference type="NCBI Taxonomy" id="995039"/>
    <lineage>
        <taxon>Bacteria</taxon>
        <taxon>Bacillati</taxon>
        <taxon>Actinomycetota</taxon>
        <taxon>Actinomycetes</taxon>
        <taxon>Micrococcales</taxon>
        <taxon>Microbacteriaceae</taxon>
        <taxon>Cryobacterium</taxon>
    </lineage>
</organism>
<dbReference type="PROSITE" id="PS51459">
    <property type="entry name" value="FIDO"/>
    <property type="match status" value="1"/>
</dbReference>
<feature type="active site" evidence="1">
    <location>
        <position position="37"/>
    </location>
</feature>
<dbReference type="Pfam" id="PF02661">
    <property type="entry name" value="Fic"/>
    <property type="match status" value="1"/>
</dbReference>
<dbReference type="SUPFAM" id="SSF140931">
    <property type="entry name" value="Fic-like"/>
    <property type="match status" value="1"/>
</dbReference>
<feature type="domain" description="Fido" evidence="4">
    <location>
        <begin position="1"/>
        <end position="99"/>
    </location>
</feature>
<sequence>MPGQWHTSPVKQFIQAANDLDPLVTLAVAPCRFEAIHPFADGNGPTGRILNFLLLLQAGLLHHPVLYLSHYIIERRREPTVRRPPGRRLQVPSQEKLDDGRHERQGGRSGDCPALEGFGAFLPFLEQVPGDAKACQSVGLQRHEQYDLGMVRRQVGRGAALCPQPLAQSLSVCSVPLPVADQVRLGVVCLTLRGGDARRRHSRRIERLAPGAEETVEHVERRGCRGEFVLGAGFAPRNIVAGVAAALPGLDEPAQVFLGLLLAHRRYAVPFRAESGRDERV</sequence>
<proteinExistence type="predicted"/>
<keyword evidence="2" id="KW-0067">ATP-binding</keyword>
<feature type="compositionally biased region" description="Basic and acidic residues" evidence="3">
    <location>
        <begin position="95"/>
        <end position="106"/>
    </location>
</feature>
<dbReference type="PANTHER" id="PTHR13504:SF35">
    <property type="entry name" value="PROTEIN ADENYLYLTRANSFERASE SOFIC"/>
    <property type="match status" value="1"/>
</dbReference>
<evidence type="ECO:0000259" key="4">
    <source>
        <dbReference type="PROSITE" id="PS51459"/>
    </source>
</evidence>
<dbReference type="InterPro" id="IPR040198">
    <property type="entry name" value="Fido_containing"/>
</dbReference>
<evidence type="ECO:0000256" key="1">
    <source>
        <dbReference type="PIRSR" id="PIRSR640198-1"/>
    </source>
</evidence>
<dbReference type="AlphaFoldDB" id="A0A3A5MQ32"/>
<accession>A0A3A5MQ32</accession>
<dbReference type="Proteomes" id="UP000272015">
    <property type="component" value="Unassembled WGS sequence"/>
</dbReference>
<gene>
    <name evidence="5" type="ORF">D6T64_01755</name>
</gene>
<protein>
    <recommendedName>
        <fullName evidence="4">Fido domain-containing protein</fullName>
    </recommendedName>
</protein>
<keyword evidence="6" id="KW-1185">Reference proteome</keyword>
<dbReference type="EMBL" id="QZVS01000046">
    <property type="protein sequence ID" value="RJT91452.1"/>
    <property type="molecule type" value="Genomic_DNA"/>
</dbReference>
<evidence type="ECO:0000313" key="6">
    <source>
        <dbReference type="Proteomes" id="UP000272015"/>
    </source>
</evidence>
<reference evidence="5 6" key="1">
    <citation type="submission" date="2018-09" db="EMBL/GenBank/DDBJ databases">
        <title>Novel species of Cryobacterium.</title>
        <authorList>
            <person name="Liu Q."/>
            <person name="Xin Y.-H."/>
        </authorList>
    </citation>
    <scope>NUCLEOTIDE SEQUENCE [LARGE SCALE GENOMIC DNA]</scope>
    <source>
        <strain evidence="5 6">Hh39</strain>
    </source>
</reference>